<evidence type="ECO:0000259" key="10">
    <source>
        <dbReference type="PROSITE" id="PS50878"/>
    </source>
</evidence>
<dbReference type="EMBL" id="CAKOGL010000020">
    <property type="protein sequence ID" value="CAH2098843.1"/>
    <property type="molecule type" value="Genomic_DNA"/>
</dbReference>
<dbReference type="Gene3D" id="3.30.420.10">
    <property type="entry name" value="Ribonuclease H-like superfamily/Ribonuclease H"/>
    <property type="match status" value="1"/>
</dbReference>
<dbReference type="Gene3D" id="3.10.10.10">
    <property type="entry name" value="HIV Type 1 Reverse Transcriptase, subunit A, domain 1"/>
    <property type="match status" value="1"/>
</dbReference>
<evidence type="ECO:0000256" key="1">
    <source>
        <dbReference type="ARBA" id="ARBA00012493"/>
    </source>
</evidence>
<proteinExistence type="predicted"/>
<reference evidence="12" key="1">
    <citation type="submission" date="2022-03" db="EMBL/GenBank/DDBJ databases">
        <authorList>
            <person name="Tunstrom K."/>
        </authorList>
    </citation>
    <scope>NUCLEOTIDE SEQUENCE</scope>
</reference>
<feature type="domain" description="Reverse transcriptase" evidence="10">
    <location>
        <begin position="281"/>
        <end position="465"/>
    </location>
</feature>
<dbReference type="GO" id="GO:0042575">
    <property type="term" value="C:DNA polymerase complex"/>
    <property type="evidence" value="ECO:0007669"/>
    <property type="project" value="UniProtKB-ARBA"/>
</dbReference>
<evidence type="ECO:0000256" key="5">
    <source>
        <dbReference type="ARBA" id="ARBA00022722"/>
    </source>
</evidence>
<evidence type="ECO:0000313" key="13">
    <source>
        <dbReference type="Proteomes" id="UP001153954"/>
    </source>
</evidence>
<evidence type="ECO:0000256" key="9">
    <source>
        <dbReference type="SAM" id="MobiDB-lite"/>
    </source>
</evidence>
<name>A0AAU9UI54_EUPED</name>
<dbReference type="InterPro" id="IPR043128">
    <property type="entry name" value="Rev_trsase/Diguanyl_cyclase"/>
</dbReference>
<dbReference type="Pfam" id="PF17917">
    <property type="entry name" value="RT_RNaseH"/>
    <property type="match status" value="1"/>
</dbReference>
<dbReference type="InterPro" id="IPR021109">
    <property type="entry name" value="Peptidase_aspartic_dom_sf"/>
</dbReference>
<dbReference type="Pfam" id="PF17921">
    <property type="entry name" value="Integrase_H2C2"/>
    <property type="match status" value="1"/>
</dbReference>
<feature type="compositionally biased region" description="Basic and acidic residues" evidence="9">
    <location>
        <begin position="1210"/>
        <end position="1219"/>
    </location>
</feature>
<dbReference type="GO" id="GO:0004519">
    <property type="term" value="F:endonuclease activity"/>
    <property type="evidence" value="ECO:0007669"/>
    <property type="project" value="UniProtKB-KW"/>
</dbReference>
<feature type="compositionally biased region" description="Polar residues" evidence="9">
    <location>
        <begin position="711"/>
        <end position="737"/>
    </location>
</feature>
<dbReference type="InterPro" id="IPR041373">
    <property type="entry name" value="RT_RNaseH"/>
</dbReference>
<dbReference type="GO" id="GO:0003676">
    <property type="term" value="F:nucleic acid binding"/>
    <property type="evidence" value="ECO:0007669"/>
    <property type="project" value="InterPro"/>
</dbReference>
<evidence type="ECO:0000256" key="6">
    <source>
        <dbReference type="ARBA" id="ARBA00022759"/>
    </source>
</evidence>
<dbReference type="GO" id="GO:0003964">
    <property type="term" value="F:RNA-directed DNA polymerase activity"/>
    <property type="evidence" value="ECO:0007669"/>
    <property type="project" value="UniProtKB-KW"/>
</dbReference>
<keyword evidence="3" id="KW-0808">Transferase</keyword>
<keyword evidence="13" id="KW-1185">Reference proteome</keyword>
<dbReference type="EC" id="2.7.7.49" evidence="1"/>
<dbReference type="PROSITE" id="PS50878">
    <property type="entry name" value="RT_POL"/>
    <property type="match status" value="1"/>
</dbReference>
<keyword evidence="8" id="KW-0695">RNA-directed DNA polymerase</keyword>
<sequence length="1241" mass="143394">MIDTGSTRSFMSPRIAYKYFSEYIRHEPFQVISTHASSRHDETIVIPLLPTFNTTDYHKFHLYDVDERYEGLIGNDLLKQLDAIIDLKHLMLRTKTTCIPIINNLNYVIKLQPRTEQRVKIPTDIYSGEAIVNFVEFTPGLRMPSALVNCVNGYALTVIQNTLEVPYTITITKPFTLMKYDMTECNLNFSDHNTTIDTNKLLRDNLQRLRLDHMNDEERSKILNLCNEYKDIFYCDQIPLSFTNQVKHKIRTKNEDPIYVRPYRQAPSQAAEINRQIEKLLKDNVIQESHSPWNAPVHLVPKKGDASGEIKWRMVIDYRRLNEITIDDRYPLPNITDLFDKLGKSLYFTTLDLASGYHQIEVEEQDREKTAFSTQNGHYEFLRMPFGLKTAPATFQRTMDNVLRGLQGLHCMVYLDDVIVFSTSLDEHIHKLRTVFDRLRQTNLKVQLDKSEFLRKEVIYLGHTITKDGLRPNDDKIAAVMNYPIPKTTTEIKSFLGLIGYYRRFIKDFAHVTKPLTSCLKKRNKIIMDQNYVDAFNRCKELLTHAPLLQYPDYDKTFILTTDASNVALGAVLSQGPIGSDKPVAYASRTLSDTEARYSTIERECLAIVWAIKHFRPYLYGRKFIIYTDHKPLAWLDSYKDTSSKLTRWRLRLQDFDYEIIYKKGNQNSNADALSRIKVNATNSDNEGHSMVVNIDNEKLTTKQRTERNDSSTLSISDTSATVTASSNPDLDSETISISSIPKTPEHSIRLPSETSRSDTIHSAIDIDSTGIPILQEAIDTKPNQLLIFTWLRNEMQVRDKSRDKQRILEVTLPTNNPNLIKQFLKEYINPKTKYFIYFNDKEHRKQFCSAVIELFRKNTVLLYECTERIVYVESESVQKEIVLNYHEGKTCHRGIKETLAKIRRIYFWHNMHETVSAIINACDVCRQMKYDRRPIKPMLQLTQTQDAPFQEIFIDLFQIEGQYFLTLIDAFSKLGQAIPIANRSTAEVVRALMKYFSFYGIPKKICSDPGSEFNNELMKEFLSLHKVEIHIGTPNNPNSMGVIERLHSTISEIYRCAKYEKKCTDAASVMTYSIISYNHSIHSATGLTPFEVVFGHTDSGSPFNVDFEKQYVQQLVKDHAKRTKFLYKYLTEKITENKERVRQKKGGEGERQFPEGKTIFAKDVNKRKSKDKPRYVKAKVIGKVVRNVVPIQVGQRQTKVPLKNVKRPPQVDRSDRSDAGAGPSSTIACCKKTTELLSKF</sequence>
<feature type="region of interest" description="Disordered" evidence="9">
    <location>
        <begin position="1200"/>
        <end position="1227"/>
    </location>
</feature>
<dbReference type="GO" id="GO:0006508">
    <property type="term" value="P:proteolysis"/>
    <property type="evidence" value="ECO:0007669"/>
    <property type="project" value="UniProtKB-KW"/>
</dbReference>
<dbReference type="Gene3D" id="1.10.340.70">
    <property type="match status" value="1"/>
</dbReference>
<evidence type="ECO:0000256" key="8">
    <source>
        <dbReference type="ARBA" id="ARBA00022918"/>
    </source>
</evidence>
<evidence type="ECO:0000259" key="11">
    <source>
        <dbReference type="PROSITE" id="PS50994"/>
    </source>
</evidence>
<evidence type="ECO:0000256" key="4">
    <source>
        <dbReference type="ARBA" id="ARBA00022695"/>
    </source>
</evidence>
<dbReference type="InterPro" id="IPR000477">
    <property type="entry name" value="RT_dom"/>
</dbReference>
<dbReference type="InterPro" id="IPR036397">
    <property type="entry name" value="RNaseH_sf"/>
</dbReference>
<protein>
    <recommendedName>
        <fullName evidence="1">RNA-directed DNA polymerase</fullName>
        <ecNumber evidence="1">2.7.7.49</ecNumber>
    </recommendedName>
</protein>
<feature type="region of interest" description="Disordered" evidence="9">
    <location>
        <begin position="704"/>
        <end position="737"/>
    </location>
</feature>
<dbReference type="FunFam" id="3.10.10.10:FF:000007">
    <property type="entry name" value="Retrovirus-related Pol polyprotein from transposon 17.6-like Protein"/>
    <property type="match status" value="1"/>
</dbReference>
<evidence type="ECO:0000256" key="7">
    <source>
        <dbReference type="ARBA" id="ARBA00022801"/>
    </source>
</evidence>
<accession>A0AAU9UI54</accession>
<feature type="domain" description="Integrase catalytic" evidence="11">
    <location>
        <begin position="945"/>
        <end position="1098"/>
    </location>
</feature>
<keyword evidence="6" id="KW-0255">Endonuclease</keyword>
<dbReference type="InterPro" id="IPR041588">
    <property type="entry name" value="Integrase_H2C2"/>
</dbReference>
<dbReference type="Pfam" id="PF00078">
    <property type="entry name" value="RVT_1"/>
    <property type="match status" value="1"/>
</dbReference>
<evidence type="ECO:0000256" key="2">
    <source>
        <dbReference type="ARBA" id="ARBA00022670"/>
    </source>
</evidence>
<dbReference type="AlphaFoldDB" id="A0AAU9UI54"/>
<dbReference type="InterPro" id="IPR012337">
    <property type="entry name" value="RNaseH-like_sf"/>
</dbReference>
<dbReference type="Pfam" id="PF00665">
    <property type="entry name" value="rve"/>
    <property type="match status" value="1"/>
</dbReference>
<dbReference type="SUPFAM" id="SSF53098">
    <property type="entry name" value="Ribonuclease H-like"/>
    <property type="match status" value="1"/>
</dbReference>
<dbReference type="Proteomes" id="UP001153954">
    <property type="component" value="Unassembled WGS sequence"/>
</dbReference>
<dbReference type="GO" id="GO:0008233">
    <property type="term" value="F:peptidase activity"/>
    <property type="evidence" value="ECO:0007669"/>
    <property type="project" value="UniProtKB-KW"/>
</dbReference>
<dbReference type="FunFam" id="3.30.70.270:FF:000026">
    <property type="entry name" value="Transposon Ty3-G Gag-Pol polyprotein"/>
    <property type="match status" value="1"/>
</dbReference>
<keyword evidence="4" id="KW-0548">Nucleotidyltransferase</keyword>
<dbReference type="CDD" id="cd09274">
    <property type="entry name" value="RNase_HI_RT_Ty3"/>
    <property type="match status" value="1"/>
</dbReference>
<keyword evidence="7" id="KW-0378">Hydrolase</keyword>
<dbReference type="InterPro" id="IPR001584">
    <property type="entry name" value="Integrase_cat-core"/>
</dbReference>
<keyword evidence="2" id="KW-0645">Protease</keyword>
<evidence type="ECO:0000313" key="12">
    <source>
        <dbReference type="EMBL" id="CAH2098843.1"/>
    </source>
</evidence>
<dbReference type="Gene3D" id="2.40.70.10">
    <property type="entry name" value="Acid Proteases"/>
    <property type="match status" value="1"/>
</dbReference>
<dbReference type="SUPFAM" id="SSF56672">
    <property type="entry name" value="DNA/RNA polymerases"/>
    <property type="match status" value="1"/>
</dbReference>
<gene>
    <name evidence="12" type="ORF">EEDITHA_LOCUS13919</name>
</gene>
<dbReference type="PROSITE" id="PS50994">
    <property type="entry name" value="INTEGRASE"/>
    <property type="match status" value="1"/>
</dbReference>
<evidence type="ECO:0000256" key="3">
    <source>
        <dbReference type="ARBA" id="ARBA00022679"/>
    </source>
</evidence>
<dbReference type="PANTHER" id="PTHR37984">
    <property type="entry name" value="PROTEIN CBG26694"/>
    <property type="match status" value="1"/>
</dbReference>
<dbReference type="GO" id="GO:0015074">
    <property type="term" value="P:DNA integration"/>
    <property type="evidence" value="ECO:0007669"/>
    <property type="project" value="InterPro"/>
</dbReference>
<comment type="caution">
    <text evidence="12">The sequence shown here is derived from an EMBL/GenBank/DDBJ whole genome shotgun (WGS) entry which is preliminary data.</text>
</comment>
<dbReference type="InterPro" id="IPR050951">
    <property type="entry name" value="Retrovirus_Pol_polyprotein"/>
</dbReference>
<dbReference type="InterPro" id="IPR043502">
    <property type="entry name" value="DNA/RNA_pol_sf"/>
</dbReference>
<dbReference type="CDD" id="cd01647">
    <property type="entry name" value="RT_LTR"/>
    <property type="match status" value="1"/>
</dbReference>
<dbReference type="PANTHER" id="PTHR37984:SF5">
    <property type="entry name" value="PROTEIN NYNRIN-LIKE"/>
    <property type="match status" value="1"/>
</dbReference>
<dbReference type="Gene3D" id="3.30.70.270">
    <property type="match status" value="2"/>
</dbReference>
<organism evidence="12 13">
    <name type="scientific">Euphydryas editha</name>
    <name type="common">Edith's checkerspot</name>
    <dbReference type="NCBI Taxonomy" id="104508"/>
    <lineage>
        <taxon>Eukaryota</taxon>
        <taxon>Metazoa</taxon>
        <taxon>Ecdysozoa</taxon>
        <taxon>Arthropoda</taxon>
        <taxon>Hexapoda</taxon>
        <taxon>Insecta</taxon>
        <taxon>Pterygota</taxon>
        <taxon>Neoptera</taxon>
        <taxon>Endopterygota</taxon>
        <taxon>Lepidoptera</taxon>
        <taxon>Glossata</taxon>
        <taxon>Ditrysia</taxon>
        <taxon>Papilionoidea</taxon>
        <taxon>Nymphalidae</taxon>
        <taxon>Nymphalinae</taxon>
        <taxon>Euphydryas</taxon>
    </lineage>
</organism>
<keyword evidence="5" id="KW-0540">Nuclease</keyword>